<organism evidence="1">
    <name type="scientific">Nonomuraea gerenzanensis</name>
    <dbReference type="NCBI Taxonomy" id="93944"/>
    <lineage>
        <taxon>Bacteria</taxon>
        <taxon>Bacillati</taxon>
        <taxon>Actinomycetota</taxon>
        <taxon>Actinomycetes</taxon>
        <taxon>Streptosporangiales</taxon>
        <taxon>Streptosporangiaceae</taxon>
        <taxon>Nonomuraea</taxon>
    </lineage>
</organism>
<name>A0A1M4EF51_9ACTN</name>
<accession>A0A1M4EF51</accession>
<sequence>MQWWPEWFQGRMREVVRGVDGADARGGVRGDVPVVRGGGSRR</sequence>
<dbReference type="EMBL" id="LT559118">
    <property type="protein sequence ID" value="SBO97430.1"/>
    <property type="molecule type" value="Genomic_DNA"/>
</dbReference>
<protein>
    <submittedName>
        <fullName evidence="1">Uncharacterized protein</fullName>
    </submittedName>
</protein>
<dbReference type="AlphaFoldDB" id="A0A1M4EF51"/>
<proteinExistence type="predicted"/>
<reference evidence="1" key="1">
    <citation type="submission" date="2016-04" db="EMBL/GenBank/DDBJ databases">
        <authorList>
            <person name="Evans L.H."/>
            <person name="Alamgir A."/>
            <person name="Owens N."/>
            <person name="Weber N.D."/>
            <person name="Virtaneva K."/>
            <person name="Barbian K."/>
            <person name="Babar A."/>
            <person name="Rosenke K."/>
        </authorList>
    </citation>
    <scope>NUCLEOTIDE SEQUENCE</scope>
    <source>
        <strain evidence="1">Nono1</strain>
    </source>
</reference>
<gene>
    <name evidence="1" type="ORF">BN4615_P6946</name>
</gene>
<evidence type="ECO:0000313" key="1">
    <source>
        <dbReference type="EMBL" id="SBO97430.1"/>
    </source>
</evidence>